<feature type="region of interest" description="Disordered" evidence="1">
    <location>
        <begin position="94"/>
        <end position="123"/>
    </location>
</feature>
<evidence type="ECO:0000313" key="2">
    <source>
        <dbReference type="EMBL" id="WPH03922.1"/>
    </source>
</evidence>
<feature type="compositionally biased region" description="Polar residues" evidence="1">
    <location>
        <begin position="106"/>
        <end position="115"/>
    </location>
</feature>
<organism evidence="2 3">
    <name type="scientific">Acrodontium crateriforme</name>
    <dbReference type="NCBI Taxonomy" id="150365"/>
    <lineage>
        <taxon>Eukaryota</taxon>
        <taxon>Fungi</taxon>
        <taxon>Dikarya</taxon>
        <taxon>Ascomycota</taxon>
        <taxon>Pezizomycotina</taxon>
        <taxon>Dothideomycetes</taxon>
        <taxon>Dothideomycetidae</taxon>
        <taxon>Mycosphaerellales</taxon>
        <taxon>Teratosphaeriaceae</taxon>
        <taxon>Acrodontium</taxon>
    </lineage>
</organism>
<sequence length="265" mass="30267">MPGHFWFRIDRMTPSDEFHQRSVHGRWRPPRPRLSNIIEAGHATTRLWFEHRNNSTSHINQPNLNALERYSTFSFYMNGGNIYVYPQDATLHTVGDGSGNQHRTHNNNASRSSTDSEGEGPQVEDWRSLSFNWHHGPTHRSSYATHRGEQTTLQCHRANQMWARQLIPNVYLAPPNRQPPAEMPLNCPLLGDLPIIIALIAFSVPPNQVHLYLANCFREQYHGHNVARGTGWTDRRGMVVSVFCQPGTRGALRQVECGQLGVFFP</sequence>
<dbReference type="EMBL" id="CP138590">
    <property type="protein sequence ID" value="WPH03922.1"/>
    <property type="molecule type" value="Genomic_DNA"/>
</dbReference>
<gene>
    <name evidence="2" type="ORF">R9X50_00680500</name>
</gene>
<protein>
    <submittedName>
        <fullName evidence="2">Uncharacterized protein</fullName>
    </submittedName>
</protein>
<evidence type="ECO:0000256" key="1">
    <source>
        <dbReference type="SAM" id="MobiDB-lite"/>
    </source>
</evidence>
<evidence type="ECO:0000313" key="3">
    <source>
        <dbReference type="Proteomes" id="UP001303373"/>
    </source>
</evidence>
<name>A0AAQ3MAG7_9PEZI</name>
<dbReference type="AlphaFoldDB" id="A0AAQ3MAG7"/>
<proteinExistence type="predicted"/>
<keyword evidence="3" id="KW-1185">Reference proteome</keyword>
<reference evidence="2 3" key="1">
    <citation type="submission" date="2023-11" db="EMBL/GenBank/DDBJ databases">
        <title>An acidophilic fungus is an integral part of prey digestion in a carnivorous sundew plant.</title>
        <authorList>
            <person name="Tsai I.J."/>
        </authorList>
    </citation>
    <scope>NUCLEOTIDE SEQUENCE [LARGE SCALE GENOMIC DNA]</scope>
    <source>
        <strain evidence="2">169a</strain>
    </source>
</reference>
<dbReference type="Proteomes" id="UP001303373">
    <property type="component" value="Chromosome 11"/>
</dbReference>
<accession>A0AAQ3MAG7</accession>